<evidence type="ECO:0000313" key="2">
    <source>
        <dbReference type="Proteomes" id="UP000235672"/>
    </source>
</evidence>
<keyword evidence="2" id="KW-1185">Reference proteome</keyword>
<proteinExistence type="predicted"/>
<organism evidence="1 2">
    <name type="scientific">Hyaloscypha hepaticicola</name>
    <dbReference type="NCBI Taxonomy" id="2082293"/>
    <lineage>
        <taxon>Eukaryota</taxon>
        <taxon>Fungi</taxon>
        <taxon>Dikarya</taxon>
        <taxon>Ascomycota</taxon>
        <taxon>Pezizomycotina</taxon>
        <taxon>Leotiomycetes</taxon>
        <taxon>Helotiales</taxon>
        <taxon>Hyaloscyphaceae</taxon>
        <taxon>Hyaloscypha</taxon>
    </lineage>
</organism>
<protein>
    <submittedName>
        <fullName evidence="1">Uncharacterized protein</fullName>
    </submittedName>
</protein>
<evidence type="ECO:0000313" key="1">
    <source>
        <dbReference type="EMBL" id="PMD17122.1"/>
    </source>
</evidence>
<gene>
    <name evidence="1" type="ORF">NA56DRAFT_648865</name>
</gene>
<dbReference type="EMBL" id="KZ613501">
    <property type="protein sequence ID" value="PMD17122.1"/>
    <property type="molecule type" value="Genomic_DNA"/>
</dbReference>
<name>A0A2J6PSX8_9HELO</name>
<reference evidence="1 2" key="1">
    <citation type="submission" date="2016-05" db="EMBL/GenBank/DDBJ databases">
        <title>A degradative enzymes factory behind the ericoid mycorrhizal symbiosis.</title>
        <authorList>
            <consortium name="DOE Joint Genome Institute"/>
            <person name="Martino E."/>
            <person name="Morin E."/>
            <person name="Grelet G."/>
            <person name="Kuo A."/>
            <person name="Kohler A."/>
            <person name="Daghino S."/>
            <person name="Barry K."/>
            <person name="Choi C."/>
            <person name="Cichocki N."/>
            <person name="Clum A."/>
            <person name="Copeland A."/>
            <person name="Hainaut M."/>
            <person name="Haridas S."/>
            <person name="Labutti K."/>
            <person name="Lindquist E."/>
            <person name="Lipzen A."/>
            <person name="Khouja H.-R."/>
            <person name="Murat C."/>
            <person name="Ohm R."/>
            <person name="Olson A."/>
            <person name="Spatafora J."/>
            <person name="Veneault-Fourrey C."/>
            <person name="Henrissat B."/>
            <person name="Grigoriev I."/>
            <person name="Martin F."/>
            <person name="Perotto S."/>
        </authorList>
    </citation>
    <scope>NUCLEOTIDE SEQUENCE [LARGE SCALE GENOMIC DNA]</scope>
    <source>
        <strain evidence="1 2">UAMH 7357</strain>
    </source>
</reference>
<sequence>MAFTYDQAHENINAKDEKDAKILHHWTTNVNAQSSSPAAGLGATISHYTSARMLEPQNQITPQFSFTSASETTNLNSNYSGMSAQQLPEERAEQNNTDVFGFPPIHRELAPSATSPALGESQAIPNYPGEYFMPGTVEEWPPQATMAGPSSDFEGGLPPMPLPAPRPEVWTAAQENHLKESKRNGKTYPEIRHSMWVAFGIDRSVNVLSKRYRMMLERDAKDNVITKFLNGALPNLMQCLEDEVNRVDPELIDEELLRDVHAKLRRTFPKYVRSLALEKKA</sequence>
<dbReference type="Proteomes" id="UP000235672">
    <property type="component" value="Unassembled WGS sequence"/>
</dbReference>
<dbReference type="OrthoDB" id="3532875at2759"/>
<dbReference type="AlphaFoldDB" id="A0A2J6PSX8"/>
<accession>A0A2J6PSX8</accession>